<dbReference type="Gene3D" id="2.60.40.1120">
    <property type="entry name" value="Carboxypeptidase-like, regulatory domain"/>
    <property type="match status" value="1"/>
</dbReference>
<keyword evidence="5 7" id="KW-0472">Membrane</keyword>
<comment type="subcellular location">
    <subcellularLocation>
        <location evidence="1 7">Cell outer membrane</location>
        <topology evidence="1 7">Multi-pass membrane protein</topology>
    </subcellularLocation>
</comment>
<evidence type="ECO:0000256" key="5">
    <source>
        <dbReference type="ARBA" id="ARBA00023136"/>
    </source>
</evidence>
<gene>
    <name evidence="9" type="ORF">FDK13_29710</name>
</gene>
<dbReference type="NCBIfam" id="TIGR04056">
    <property type="entry name" value="OMP_RagA_SusC"/>
    <property type="match status" value="1"/>
</dbReference>
<keyword evidence="2 7" id="KW-0813">Transport</keyword>
<protein>
    <submittedName>
        <fullName evidence="9">SusC/RagA family TonB-linked outer membrane protein</fullName>
    </submittedName>
</protein>
<evidence type="ECO:0000256" key="2">
    <source>
        <dbReference type="ARBA" id="ARBA00022448"/>
    </source>
</evidence>
<evidence type="ECO:0000259" key="8">
    <source>
        <dbReference type="Pfam" id="PF07715"/>
    </source>
</evidence>
<dbReference type="Pfam" id="PF07715">
    <property type="entry name" value="Plug"/>
    <property type="match status" value="1"/>
</dbReference>
<dbReference type="InterPro" id="IPR012910">
    <property type="entry name" value="Plug_dom"/>
</dbReference>
<dbReference type="InterPro" id="IPR039426">
    <property type="entry name" value="TonB-dep_rcpt-like"/>
</dbReference>
<evidence type="ECO:0000313" key="10">
    <source>
        <dbReference type="Proteomes" id="UP000304900"/>
    </source>
</evidence>
<keyword evidence="10" id="KW-1185">Reference proteome</keyword>
<dbReference type="InterPro" id="IPR036942">
    <property type="entry name" value="Beta-barrel_TonB_sf"/>
</dbReference>
<dbReference type="Gene3D" id="2.40.170.20">
    <property type="entry name" value="TonB-dependent receptor, beta-barrel domain"/>
    <property type="match status" value="1"/>
</dbReference>
<name>A0A4U6CV71_9BACT</name>
<dbReference type="Proteomes" id="UP000304900">
    <property type="component" value="Unassembled WGS sequence"/>
</dbReference>
<sequence>MLLPWRQVLVALLMIQLCFVPDLFAQVRTVEGTVKSVSDGQPIPGASIVLKGTTTGTNTDENGHFKISVADGGSTLMFSAIGFLKQETAVGNKSVMDIDLATDTRELSEVVVTALGIKKETRKLGYAVQEVKGEDLTMARDQNPITGLIGKVAGLSVGASAEMLRKPTVILRGNEISLYVVDGVPISSDTWNVSPDDIETYTVLKGPTAAALYGSRAQYGAILITTKKGNKKKGWNVEFNSTNAIDKGFLAFPRTQDEYGGGENQLYAFGDGKGGGLNDNDYDVWGPKFRGQLIPQYDGKYDPNSEFVTTFPGGYQWKGHVTPTPYVARGKNNLQRFLQTGFQSTNNISLSTSGDNYSLRFSASHSTQKSIIPNNAVNITNFNMFGSFNPTTRLKIDANLNLNRQYSPNFPDVDYGPNSLIYNVAVWTGADWDVESPDIKGIWQEGKVGTQSVFAEYQRYHNPWFQVKEWTRGHYKTDIFGYVSGNFKINEHLNVNARTQVTTYNLLRTEKMPYSAHPYGRDQNKGDYREDRRNLFENNTDAQFNYNYNIGKFFNLTGFVGGNARLFTYNSSFTSTDYLSVPGVYSFSNSLNAIQASSFDSKMRVYSGYASMDASFGKYATLALTGRVDKSSALPSGKNSYFYPSVSVASPISDYIKLPEIISFLKVRGSFAAIHGDATDPNVGVAPFNSITALGASPTGNSLFDYPLGYGSNYQSPYGGPDFSLSSVYSTAKPYNSQTAAYYTSNIYDPGIKTFNRVNFEGGIDAKFLQNRLGLSLTAFQYLDGPKILQNPISSATGYSYYYLNALKTKKTGYEVSLTGTPIKTGDFSWDILVNYSSFKEVYNELPEGQSVYKTYFHKGDRVDKFYESAFLKTDDGKVIYNSSGSPLANSVQQFLGYLNAKFAWSVYNKFVYKSFSLGFQFDGRVGGKTSDYMHNKTMRGGRNIETASGALGVARDLDDQHAGDPNYKGSYVGDGVVVANGQAINIDSQTGKILNYSELQFSPNTSVKSVQSWVSSYYGVTEANLMSKTYAKLREVTFGYTIPGKVLGNSFIKKVTVSLVGRNLLYFYKDKRFKDVDLDQYNYSQTGTSLQSPTTRRYGFNLNMLF</sequence>
<dbReference type="InterPro" id="IPR008969">
    <property type="entry name" value="CarboxyPept-like_regulatory"/>
</dbReference>
<dbReference type="InterPro" id="IPR037066">
    <property type="entry name" value="Plug_dom_sf"/>
</dbReference>
<dbReference type="AlphaFoldDB" id="A0A4U6CV71"/>
<evidence type="ECO:0000256" key="3">
    <source>
        <dbReference type="ARBA" id="ARBA00022452"/>
    </source>
</evidence>
<comment type="caution">
    <text evidence="9">The sequence shown here is derived from an EMBL/GenBank/DDBJ whole genome shotgun (WGS) entry which is preliminary data.</text>
</comment>
<dbReference type="PROSITE" id="PS52016">
    <property type="entry name" value="TONB_DEPENDENT_REC_3"/>
    <property type="match status" value="1"/>
</dbReference>
<accession>A0A4U6CV71</accession>
<evidence type="ECO:0000256" key="1">
    <source>
        <dbReference type="ARBA" id="ARBA00004571"/>
    </source>
</evidence>
<keyword evidence="6 7" id="KW-0998">Cell outer membrane</keyword>
<evidence type="ECO:0000256" key="6">
    <source>
        <dbReference type="ARBA" id="ARBA00023237"/>
    </source>
</evidence>
<dbReference type="Pfam" id="PF13715">
    <property type="entry name" value="CarbopepD_reg_2"/>
    <property type="match status" value="1"/>
</dbReference>
<feature type="domain" description="TonB-dependent receptor plug" evidence="8">
    <location>
        <begin position="122"/>
        <end position="220"/>
    </location>
</feature>
<organism evidence="9 10">
    <name type="scientific">Dyadobacter frigoris</name>
    <dbReference type="NCBI Taxonomy" id="2576211"/>
    <lineage>
        <taxon>Bacteria</taxon>
        <taxon>Pseudomonadati</taxon>
        <taxon>Bacteroidota</taxon>
        <taxon>Cytophagia</taxon>
        <taxon>Cytophagales</taxon>
        <taxon>Spirosomataceae</taxon>
        <taxon>Dyadobacter</taxon>
    </lineage>
</organism>
<proteinExistence type="inferred from homology"/>
<dbReference type="EMBL" id="SZVO01000019">
    <property type="protein sequence ID" value="TKT87557.1"/>
    <property type="molecule type" value="Genomic_DNA"/>
</dbReference>
<evidence type="ECO:0000313" key="9">
    <source>
        <dbReference type="EMBL" id="TKT87557.1"/>
    </source>
</evidence>
<dbReference type="InterPro" id="IPR023996">
    <property type="entry name" value="TonB-dep_OMP_SusC/RagA"/>
</dbReference>
<keyword evidence="3 7" id="KW-1134">Transmembrane beta strand</keyword>
<dbReference type="Gene3D" id="2.170.130.10">
    <property type="entry name" value="TonB-dependent receptor, plug domain"/>
    <property type="match status" value="1"/>
</dbReference>
<keyword evidence="4 7" id="KW-0812">Transmembrane</keyword>
<dbReference type="SUPFAM" id="SSF49464">
    <property type="entry name" value="Carboxypeptidase regulatory domain-like"/>
    <property type="match status" value="1"/>
</dbReference>
<dbReference type="GO" id="GO:0009279">
    <property type="term" value="C:cell outer membrane"/>
    <property type="evidence" value="ECO:0007669"/>
    <property type="project" value="UniProtKB-SubCell"/>
</dbReference>
<evidence type="ECO:0000256" key="4">
    <source>
        <dbReference type="ARBA" id="ARBA00022692"/>
    </source>
</evidence>
<comment type="similarity">
    <text evidence="7">Belongs to the TonB-dependent receptor family.</text>
</comment>
<dbReference type="SUPFAM" id="SSF56935">
    <property type="entry name" value="Porins"/>
    <property type="match status" value="1"/>
</dbReference>
<dbReference type="OrthoDB" id="9768177at2"/>
<evidence type="ECO:0000256" key="7">
    <source>
        <dbReference type="PROSITE-ProRule" id="PRU01360"/>
    </source>
</evidence>
<reference evidence="9 10" key="1">
    <citation type="submission" date="2019-05" db="EMBL/GenBank/DDBJ databases">
        <title>Dyadobacter AR-3-8 sp. nov., isolated from arctic soil.</title>
        <authorList>
            <person name="Chaudhary D.K."/>
        </authorList>
    </citation>
    <scope>NUCLEOTIDE SEQUENCE [LARGE SCALE GENOMIC DNA]</scope>
    <source>
        <strain evidence="9 10">AR-3-8</strain>
    </source>
</reference>